<evidence type="ECO:0000313" key="5">
    <source>
        <dbReference type="EMBL" id="CAB3741131.1"/>
    </source>
</evidence>
<evidence type="ECO:0000256" key="1">
    <source>
        <dbReference type="ARBA" id="ARBA00023125"/>
    </source>
</evidence>
<dbReference type="PANTHER" id="PTHR30461:SF2">
    <property type="entry name" value="SERINE RECOMBINASE PINE-RELATED"/>
    <property type="match status" value="1"/>
</dbReference>
<name>A0A6J5CMQ9_9BURK</name>
<dbReference type="Proteomes" id="UP000494255">
    <property type="component" value="Unassembled WGS sequence"/>
</dbReference>
<reference evidence="5 6" key="1">
    <citation type="submission" date="2020-04" db="EMBL/GenBank/DDBJ databases">
        <authorList>
            <person name="De Canck E."/>
        </authorList>
    </citation>
    <scope>NUCLEOTIDE SEQUENCE [LARGE SCALE GENOMIC DNA]</scope>
    <source>
        <strain evidence="5 6">LMG 24238</strain>
    </source>
</reference>
<evidence type="ECO:0000313" key="6">
    <source>
        <dbReference type="Proteomes" id="UP000494255"/>
    </source>
</evidence>
<dbReference type="GO" id="GO:0003677">
    <property type="term" value="F:DNA binding"/>
    <property type="evidence" value="ECO:0007669"/>
    <property type="project" value="UniProtKB-KW"/>
</dbReference>
<dbReference type="PROSITE" id="PS51736">
    <property type="entry name" value="RECOMBINASES_3"/>
    <property type="match status" value="1"/>
</dbReference>
<dbReference type="EMBL" id="CADIKC010000014">
    <property type="protein sequence ID" value="CAB3741131.1"/>
    <property type="molecule type" value="Genomic_DNA"/>
</dbReference>
<dbReference type="Pfam" id="PF00239">
    <property type="entry name" value="Resolvase"/>
    <property type="match status" value="1"/>
</dbReference>
<feature type="region of interest" description="Disordered" evidence="3">
    <location>
        <begin position="201"/>
        <end position="232"/>
    </location>
</feature>
<dbReference type="Gene3D" id="3.40.50.1390">
    <property type="entry name" value="Resolvase, N-terminal catalytic domain"/>
    <property type="match status" value="1"/>
</dbReference>
<keyword evidence="2" id="KW-0233">DNA recombination</keyword>
<dbReference type="GO" id="GO:0000150">
    <property type="term" value="F:DNA strand exchange activity"/>
    <property type="evidence" value="ECO:0007669"/>
    <property type="project" value="InterPro"/>
</dbReference>
<dbReference type="SUPFAM" id="SSF53041">
    <property type="entry name" value="Resolvase-like"/>
    <property type="match status" value="1"/>
</dbReference>
<evidence type="ECO:0000256" key="3">
    <source>
        <dbReference type="SAM" id="MobiDB-lite"/>
    </source>
</evidence>
<dbReference type="CDD" id="cd03768">
    <property type="entry name" value="SR_ResInv"/>
    <property type="match status" value="1"/>
</dbReference>
<dbReference type="SMART" id="SM00857">
    <property type="entry name" value="Resolvase"/>
    <property type="match status" value="1"/>
</dbReference>
<dbReference type="InterPro" id="IPR036162">
    <property type="entry name" value="Resolvase-like_N_sf"/>
</dbReference>
<dbReference type="PANTHER" id="PTHR30461">
    <property type="entry name" value="DNA-INVERTASE FROM LAMBDOID PROPHAGE"/>
    <property type="match status" value="1"/>
</dbReference>
<keyword evidence="6" id="KW-1185">Reference proteome</keyword>
<dbReference type="InterPro" id="IPR006119">
    <property type="entry name" value="Resolv_N"/>
</dbReference>
<gene>
    <name evidence="5" type="ORF">LMG24238_06721</name>
</gene>
<evidence type="ECO:0000259" key="4">
    <source>
        <dbReference type="PROSITE" id="PS51736"/>
    </source>
</evidence>
<accession>A0A6J5CMQ9</accession>
<feature type="domain" description="Resolvase/invertase-type recombinase catalytic" evidence="4">
    <location>
        <begin position="16"/>
        <end position="156"/>
    </location>
</feature>
<organism evidence="5 6">
    <name type="scientific">Paraburkholderia sediminicola</name>
    <dbReference type="NCBI Taxonomy" id="458836"/>
    <lineage>
        <taxon>Bacteria</taxon>
        <taxon>Pseudomonadati</taxon>
        <taxon>Pseudomonadota</taxon>
        <taxon>Betaproteobacteria</taxon>
        <taxon>Burkholderiales</taxon>
        <taxon>Burkholderiaceae</taxon>
        <taxon>Paraburkholderia</taxon>
    </lineage>
</organism>
<keyword evidence="1" id="KW-0238">DNA-binding</keyword>
<evidence type="ECO:0000256" key="2">
    <source>
        <dbReference type="ARBA" id="ARBA00023172"/>
    </source>
</evidence>
<sequence length="232" mass="25653">MAGLGTRIGGGFEHVCGGRYPRVHTPDQSTDRQRRELRNYAKARGWKIVREMQETVSGASHKRPLREDVMQLARTRAVDVILVGAPDRWGLSVQDLILTMAELEALGVAFVVPCQIDMSTPVGRMQAHLLSAVAEFERELIRERVRSGLANSRSRGKRLGRPNATPRLVNKGLSLIRQGMTYQQAAEQSGGAFLRYCVPAGKTRPRDSRKSRSMTPAPGMVHSPTSKLLLVS</sequence>
<dbReference type="AlphaFoldDB" id="A0A6J5CMQ9"/>
<proteinExistence type="predicted"/>
<dbReference type="InterPro" id="IPR050639">
    <property type="entry name" value="SSR_resolvase"/>
</dbReference>
<protein>
    <recommendedName>
        <fullName evidence="4">Resolvase/invertase-type recombinase catalytic domain-containing protein</fullName>
    </recommendedName>
</protein>